<dbReference type="RefSeq" id="WP_160875544.1">
    <property type="nucleotide sequence ID" value="NZ_WUEK01000002.1"/>
</dbReference>
<sequence length="88" mass="9012">MTQSSPPGGGAPVVRRFTDFSTPAPPYAVPGRSGGGPDGPEGGSDAAGMRGAGVPGTIDEFVDAVVAKIEQRVIDELERRGRSPWTGF</sequence>
<evidence type="ECO:0000313" key="2">
    <source>
        <dbReference type="EMBL" id="MXG88811.1"/>
    </source>
</evidence>
<keyword evidence="3" id="KW-1185">Reference proteome</keyword>
<comment type="caution">
    <text evidence="2">The sequence shown here is derived from an EMBL/GenBank/DDBJ whole genome shotgun (WGS) entry which is preliminary data.</text>
</comment>
<proteinExistence type="predicted"/>
<dbReference type="AlphaFoldDB" id="A0A6L7EYF6"/>
<dbReference type="Proteomes" id="UP000473325">
    <property type="component" value="Unassembled WGS sequence"/>
</dbReference>
<gene>
    <name evidence="2" type="ORF">GRQ65_04525</name>
</gene>
<feature type="compositionally biased region" description="Gly residues" evidence="1">
    <location>
        <begin position="32"/>
        <end position="42"/>
    </location>
</feature>
<organism evidence="2 3">
    <name type="scientific">Nocardioides flavescens</name>
    <dbReference type="NCBI Taxonomy" id="2691959"/>
    <lineage>
        <taxon>Bacteria</taxon>
        <taxon>Bacillati</taxon>
        <taxon>Actinomycetota</taxon>
        <taxon>Actinomycetes</taxon>
        <taxon>Propionibacteriales</taxon>
        <taxon>Nocardioidaceae</taxon>
        <taxon>Nocardioides</taxon>
    </lineage>
</organism>
<reference evidence="2 3" key="1">
    <citation type="submission" date="2019-12" db="EMBL/GenBank/DDBJ databases">
        <authorList>
            <person name="Kun Z."/>
        </authorList>
    </citation>
    <scope>NUCLEOTIDE SEQUENCE [LARGE SCALE GENOMIC DNA]</scope>
    <source>
        <strain evidence="2 3">YIM 123512</strain>
    </source>
</reference>
<protein>
    <submittedName>
        <fullName evidence="2">Uncharacterized protein</fullName>
    </submittedName>
</protein>
<evidence type="ECO:0000313" key="3">
    <source>
        <dbReference type="Proteomes" id="UP000473325"/>
    </source>
</evidence>
<dbReference type="EMBL" id="WUEK01000002">
    <property type="protein sequence ID" value="MXG88811.1"/>
    <property type="molecule type" value="Genomic_DNA"/>
</dbReference>
<evidence type="ECO:0000256" key="1">
    <source>
        <dbReference type="SAM" id="MobiDB-lite"/>
    </source>
</evidence>
<feature type="region of interest" description="Disordered" evidence="1">
    <location>
        <begin position="1"/>
        <end position="54"/>
    </location>
</feature>
<accession>A0A6L7EYF6</accession>
<name>A0A6L7EYF6_9ACTN</name>